<evidence type="ECO:0000313" key="2">
    <source>
        <dbReference type="EMBL" id="SIM46525.1"/>
    </source>
</evidence>
<dbReference type="PANTHER" id="PTHR21708:SF26">
    <property type="entry name" value="2-DEHYDROPANTOATE 2-REDUCTASE"/>
    <property type="match status" value="1"/>
</dbReference>
<dbReference type="PANTHER" id="PTHR21708">
    <property type="entry name" value="PROBABLE 2-DEHYDROPANTOATE 2-REDUCTASE"/>
    <property type="match status" value="1"/>
</dbReference>
<dbReference type="RefSeq" id="WP_074307829.1">
    <property type="nucleotide sequence ID" value="NZ_FSQT01000001.1"/>
</dbReference>
<proteinExistence type="predicted"/>
<reference evidence="3" key="1">
    <citation type="submission" date="2016-12" db="EMBL/GenBank/DDBJ databases">
        <authorList>
            <person name="Varghese N."/>
            <person name="Submissions S."/>
        </authorList>
    </citation>
    <scope>NUCLEOTIDE SEQUENCE [LARGE SCALE GENOMIC DNA]</scope>
    <source>
        <strain evidence="3">DSM 45599</strain>
    </source>
</reference>
<evidence type="ECO:0000259" key="1">
    <source>
        <dbReference type="Pfam" id="PF02558"/>
    </source>
</evidence>
<dbReference type="InterPro" id="IPR036291">
    <property type="entry name" value="NAD(P)-bd_dom_sf"/>
</dbReference>
<sequence length="327" mass="35526">MRYVFIGGGAIGGTLAAHMIRAGHDVLICDADVAHVEAIRANGLHIEGPVNEFTVDVPAVTPAELPDRIDRALVAVKSLHTAEAAALLTDRLTPEGLVLSVQNGLTADHLIRAVGRARVLSSFVNFGADVMAPGRIMQGNIGTFRVGELDPGPITDRVREFVSILPYAEATENVLGYLWGKEAYGAMLWAGAVSDLSIADSLEDPRYRPLMLAVAREVLAQVPVPVESFDGFVPDDLEGSLNRLVEFNRKSAKSHSGIYRDLVVRKRKTEIDEMLRDLDGPIFHKIGELIHDIEQGRRVCEVANLDELAAYVADLQKADQTPEGPRP</sequence>
<dbReference type="InterPro" id="IPR013328">
    <property type="entry name" value="6PGD_dom2"/>
</dbReference>
<protein>
    <submittedName>
        <fullName evidence="2">Ketopantoate reductase</fullName>
    </submittedName>
</protein>
<dbReference type="Pfam" id="PF02558">
    <property type="entry name" value="ApbA"/>
    <property type="match status" value="1"/>
</dbReference>
<dbReference type="STRING" id="709881.SAMN04489832_0111"/>
<accession>A0A1N5TEL1</accession>
<dbReference type="InterPro" id="IPR013332">
    <property type="entry name" value="KPR_N"/>
</dbReference>
<dbReference type="Gene3D" id="1.10.1040.10">
    <property type="entry name" value="N-(1-d-carboxylethyl)-l-norvaline Dehydrogenase, domain 2"/>
    <property type="match status" value="1"/>
</dbReference>
<dbReference type="Gene3D" id="3.40.50.720">
    <property type="entry name" value="NAD(P)-binding Rossmann-like Domain"/>
    <property type="match status" value="1"/>
</dbReference>
<keyword evidence="3" id="KW-1185">Reference proteome</keyword>
<gene>
    <name evidence="2" type="ORF">SAMN04489832_0111</name>
</gene>
<dbReference type="EMBL" id="FSQT01000001">
    <property type="protein sequence ID" value="SIM46525.1"/>
    <property type="molecule type" value="Genomic_DNA"/>
</dbReference>
<dbReference type="SUPFAM" id="SSF51735">
    <property type="entry name" value="NAD(P)-binding Rossmann-fold domains"/>
    <property type="match status" value="1"/>
</dbReference>
<name>A0A1N5TEL1_9ACTN</name>
<dbReference type="InterPro" id="IPR051402">
    <property type="entry name" value="KPR-Related"/>
</dbReference>
<dbReference type="OrthoDB" id="5175573at2"/>
<dbReference type="AlphaFoldDB" id="A0A1N5TEL1"/>
<feature type="domain" description="Ketopantoate reductase N-terminal" evidence="1">
    <location>
        <begin position="4"/>
        <end position="150"/>
    </location>
</feature>
<dbReference type="Proteomes" id="UP000185124">
    <property type="component" value="Unassembled WGS sequence"/>
</dbReference>
<organism evidence="2 3">
    <name type="scientific">Micromonospora cremea</name>
    <dbReference type="NCBI Taxonomy" id="709881"/>
    <lineage>
        <taxon>Bacteria</taxon>
        <taxon>Bacillati</taxon>
        <taxon>Actinomycetota</taxon>
        <taxon>Actinomycetes</taxon>
        <taxon>Micromonosporales</taxon>
        <taxon>Micromonosporaceae</taxon>
        <taxon>Micromonospora</taxon>
    </lineage>
</organism>
<evidence type="ECO:0000313" key="3">
    <source>
        <dbReference type="Proteomes" id="UP000185124"/>
    </source>
</evidence>
<dbReference type="GO" id="GO:0005737">
    <property type="term" value="C:cytoplasm"/>
    <property type="evidence" value="ECO:0007669"/>
    <property type="project" value="TreeGrafter"/>
</dbReference>